<dbReference type="STRING" id="448385.sce6381"/>
<dbReference type="Pfam" id="PF07603">
    <property type="entry name" value="Lcl_C"/>
    <property type="match status" value="2"/>
</dbReference>
<evidence type="ECO:0000256" key="1">
    <source>
        <dbReference type="SAM" id="MobiDB-lite"/>
    </source>
</evidence>
<protein>
    <recommendedName>
        <fullName evidence="2">Lcl C-terminal domain-containing protein</fullName>
    </recommendedName>
</protein>
<organism evidence="3 4">
    <name type="scientific">Sorangium cellulosum (strain So ce56)</name>
    <name type="common">Polyangium cellulosum (strain So ce56)</name>
    <dbReference type="NCBI Taxonomy" id="448385"/>
    <lineage>
        <taxon>Bacteria</taxon>
        <taxon>Pseudomonadati</taxon>
        <taxon>Myxococcota</taxon>
        <taxon>Polyangia</taxon>
        <taxon>Polyangiales</taxon>
        <taxon>Polyangiaceae</taxon>
        <taxon>Sorangium</taxon>
    </lineage>
</organism>
<dbReference type="Proteomes" id="UP000002139">
    <property type="component" value="Chromosome"/>
</dbReference>
<dbReference type="InterPro" id="IPR011460">
    <property type="entry name" value="Lcl_C"/>
</dbReference>
<dbReference type="PANTHER" id="PTHR35812">
    <property type="entry name" value="LIPOPROTEIN"/>
    <property type="match status" value="1"/>
</dbReference>
<feature type="domain" description="Lcl C-terminal" evidence="2">
    <location>
        <begin position="232"/>
        <end position="351"/>
    </location>
</feature>
<feature type="compositionally biased region" description="Polar residues" evidence="1">
    <location>
        <begin position="1"/>
        <end position="10"/>
    </location>
</feature>
<keyword evidence="4" id="KW-1185">Reference proteome</keyword>
<evidence type="ECO:0000259" key="2">
    <source>
        <dbReference type="Pfam" id="PF07603"/>
    </source>
</evidence>
<dbReference type="KEGG" id="scl:sce6381"/>
<dbReference type="RefSeq" id="WP_012238997.1">
    <property type="nucleotide sequence ID" value="NC_010162.1"/>
</dbReference>
<dbReference type="PANTHER" id="PTHR35812:SF1">
    <property type="entry name" value="LIPOPROTEIN"/>
    <property type="match status" value="1"/>
</dbReference>
<feature type="region of interest" description="Disordered" evidence="1">
    <location>
        <begin position="1"/>
        <end position="75"/>
    </location>
</feature>
<feature type="compositionally biased region" description="Acidic residues" evidence="1">
    <location>
        <begin position="32"/>
        <end position="68"/>
    </location>
</feature>
<accession>A9GK86</accession>
<dbReference type="EMBL" id="AM746676">
    <property type="protein sequence ID" value="CAN96548.1"/>
    <property type="molecule type" value="Genomic_DNA"/>
</dbReference>
<reference evidence="3 4" key="1">
    <citation type="journal article" date="2007" name="Nat. Biotechnol.">
        <title>Complete genome sequence of the myxobacterium Sorangium cellulosum.</title>
        <authorList>
            <person name="Schneiker S."/>
            <person name="Perlova O."/>
            <person name="Kaiser O."/>
            <person name="Gerth K."/>
            <person name="Alici A."/>
            <person name="Altmeyer M.O."/>
            <person name="Bartels D."/>
            <person name="Bekel T."/>
            <person name="Beyer S."/>
            <person name="Bode E."/>
            <person name="Bode H.B."/>
            <person name="Bolten C.J."/>
            <person name="Choudhuri J.V."/>
            <person name="Doss S."/>
            <person name="Elnakady Y.A."/>
            <person name="Frank B."/>
            <person name="Gaigalat L."/>
            <person name="Goesmann A."/>
            <person name="Groeger C."/>
            <person name="Gross F."/>
            <person name="Jelsbak L."/>
            <person name="Jelsbak L."/>
            <person name="Kalinowski J."/>
            <person name="Kegler C."/>
            <person name="Knauber T."/>
            <person name="Konietzny S."/>
            <person name="Kopp M."/>
            <person name="Krause L."/>
            <person name="Krug D."/>
            <person name="Linke B."/>
            <person name="Mahmud T."/>
            <person name="Martinez-Arias R."/>
            <person name="McHardy A.C."/>
            <person name="Merai M."/>
            <person name="Meyer F."/>
            <person name="Mormann S."/>
            <person name="Munoz-Dorado J."/>
            <person name="Perez J."/>
            <person name="Pradella S."/>
            <person name="Rachid S."/>
            <person name="Raddatz G."/>
            <person name="Rosenau F."/>
            <person name="Rueckert C."/>
            <person name="Sasse F."/>
            <person name="Scharfe M."/>
            <person name="Schuster S.C."/>
            <person name="Suen G."/>
            <person name="Treuner-Lange A."/>
            <person name="Velicer G.J."/>
            <person name="Vorholter F.-J."/>
            <person name="Weissman K.J."/>
            <person name="Welch R.D."/>
            <person name="Wenzel S.C."/>
            <person name="Whitworth D.E."/>
            <person name="Wilhelm S."/>
            <person name="Wittmann C."/>
            <person name="Bloecker H."/>
            <person name="Puehler A."/>
            <person name="Mueller R."/>
        </authorList>
    </citation>
    <scope>NUCLEOTIDE SEQUENCE [LARGE SCALE GENOMIC DNA]</scope>
    <source>
        <strain evidence="4">So ce56</strain>
    </source>
</reference>
<feature type="domain" description="Lcl C-terminal" evidence="2">
    <location>
        <begin position="105"/>
        <end position="213"/>
    </location>
</feature>
<evidence type="ECO:0000313" key="4">
    <source>
        <dbReference type="Proteomes" id="UP000002139"/>
    </source>
</evidence>
<sequence>MGCDNSSEASSPKICGENCSADQDPTSPESPDGTENDGTENDGTENDGTENDGTENDGTENDGTENDGTENCSSSDPALFQVARWPMPGSTGEDHSVQYRVDEEVTHDEITGLDWQRQLASVSLTDEDAAEYCAELSLGGHCDWRLPTRVEGVSLLELQRKPPSFDPGAFPDIDGELVLWSGNPERLFRLGSDGGLRVRSPTSAGPDRVRCVRGGGVPDSDGSRYELTPDLARDLGTGLTWTRATSKQTYADAASMCAGLQLDGGGFRVPSLKELHTLIFDSKPNGPWIDQSAFPSFPAAVSGHIIFWTSSLEATDSNSAWMLDFATGTAEATSVTATFTLESTLHVLCVRSRP</sequence>
<proteinExistence type="predicted"/>
<name>A9GK86_SORC5</name>
<evidence type="ECO:0000313" key="3">
    <source>
        <dbReference type="EMBL" id="CAN96548.1"/>
    </source>
</evidence>
<feature type="compositionally biased region" description="Polar residues" evidence="1">
    <location>
        <begin position="20"/>
        <end position="29"/>
    </location>
</feature>
<dbReference type="AlphaFoldDB" id="A9GK86"/>
<dbReference type="eggNOG" id="COG1262">
    <property type="taxonomic scope" value="Bacteria"/>
</dbReference>
<gene>
    <name evidence="3" type="ordered locus">sce6381</name>
</gene>
<dbReference type="HOGENOM" id="CLU_782795_0_0_7"/>